<evidence type="ECO:0000256" key="6">
    <source>
        <dbReference type="ARBA" id="ARBA00023159"/>
    </source>
</evidence>
<dbReference type="Gene3D" id="3.30.70.980">
    <property type="match status" value="2"/>
</dbReference>
<comment type="subcellular location">
    <subcellularLocation>
        <location evidence="1">Mitochondrion</location>
    </subcellularLocation>
</comment>
<evidence type="ECO:0000313" key="13">
    <source>
        <dbReference type="Proteomes" id="UP000472272"/>
    </source>
</evidence>
<dbReference type="OMA" id="NFDIPDE"/>
<proteinExistence type="inferred from homology"/>
<dbReference type="SUPFAM" id="SSF75625">
    <property type="entry name" value="YebC-like"/>
    <property type="match status" value="1"/>
</dbReference>
<gene>
    <name evidence="12" type="primary">TACO1</name>
</gene>
<protein>
    <recommendedName>
        <fullName evidence="8">Translational activator of cytochrome c oxidase 1</fullName>
    </recommendedName>
    <alternativeName>
        <fullName evidence="9">Coiled-coil domain-containing protein 44</fullName>
    </alternativeName>
</protein>
<organism evidence="12 13">
    <name type="scientific">Podarcis muralis</name>
    <name type="common">Wall lizard</name>
    <name type="synonym">Lacerta muralis</name>
    <dbReference type="NCBI Taxonomy" id="64176"/>
    <lineage>
        <taxon>Eukaryota</taxon>
        <taxon>Metazoa</taxon>
        <taxon>Chordata</taxon>
        <taxon>Craniata</taxon>
        <taxon>Vertebrata</taxon>
        <taxon>Euteleostomi</taxon>
        <taxon>Lepidosauria</taxon>
        <taxon>Squamata</taxon>
        <taxon>Bifurcata</taxon>
        <taxon>Unidentata</taxon>
        <taxon>Episquamata</taxon>
        <taxon>Laterata</taxon>
        <taxon>Lacertibaenia</taxon>
        <taxon>Lacertidae</taxon>
        <taxon>Podarcis</taxon>
    </lineage>
</organism>
<evidence type="ECO:0000256" key="8">
    <source>
        <dbReference type="ARBA" id="ARBA00073666"/>
    </source>
</evidence>
<dbReference type="Ensembl" id="ENSPMRT00000022003.1">
    <property type="protein sequence ID" value="ENSPMRP00000020720.1"/>
    <property type="gene ID" value="ENSPMRG00000013457.1"/>
</dbReference>
<dbReference type="InterPro" id="IPR048300">
    <property type="entry name" value="TACO1_YebC-like_2nd/3rd_dom"/>
</dbReference>
<reference evidence="12" key="3">
    <citation type="submission" date="2025-09" db="UniProtKB">
        <authorList>
            <consortium name="Ensembl"/>
        </authorList>
    </citation>
    <scope>IDENTIFICATION</scope>
</reference>
<reference evidence="12" key="2">
    <citation type="submission" date="2025-08" db="UniProtKB">
        <authorList>
            <consortium name="Ensembl"/>
        </authorList>
    </citation>
    <scope>IDENTIFICATION</scope>
</reference>
<dbReference type="InterPro" id="IPR026564">
    <property type="entry name" value="Transcrip_reg_TACO1-like_dom3"/>
</dbReference>
<dbReference type="Pfam" id="PF01709">
    <property type="entry name" value="Transcrip_reg"/>
    <property type="match status" value="1"/>
</dbReference>
<dbReference type="OrthoDB" id="2017544at2759"/>
<feature type="domain" description="TACO1/YebC-like second and third" evidence="10">
    <location>
        <begin position="117"/>
        <end position="276"/>
    </location>
</feature>
<dbReference type="PANTHER" id="PTHR12532:SF0">
    <property type="entry name" value="TRANSLATIONAL ACTIVATOR OF CYTOCHROME C OXIDASE 1"/>
    <property type="match status" value="1"/>
</dbReference>
<evidence type="ECO:0000256" key="5">
    <source>
        <dbReference type="ARBA" id="ARBA00023128"/>
    </source>
</evidence>
<dbReference type="InterPro" id="IPR029072">
    <property type="entry name" value="YebC-like"/>
</dbReference>
<evidence type="ECO:0000256" key="4">
    <source>
        <dbReference type="ARBA" id="ARBA00023054"/>
    </source>
</evidence>
<dbReference type="FunFam" id="3.30.70.980:FF:000008">
    <property type="entry name" value="Translational activator of cytochrome c oxidase 1"/>
    <property type="match status" value="1"/>
</dbReference>
<dbReference type="InterPro" id="IPR049083">
    <property type="entry name" value="TACO1_YebC_N"/>
</dbReference>
<dbReference type="InterPro" id="IPR017856">
    <property type="entry name" value="Integrase-like_N"/>
</dbReference>
<evidence type="ECO:0000256" key="1">
    <source>
        <dbReference type="ARBA" id="ARBA00004173"/>
    </source>
</evidence>
<dbReference type="HAMAP" id="MF_00693">
    <property type="entry name" value="Transcrip_reg_TACO1"/>
    <property type="match status" value="1"/>
</dbReference>
<dbReference type="GO" id="GO:0005739">
    <property type="term" value="C:mitochondrion"/>
    <property type="evidence" value="ECO:0007669"/>
    <property type="project" value="UniProtKB-SubCell"/>
</dbReference>
<keyword evidence="13" id="KW-1185">Reference proteome</keyword>
<dbReference type="AlphaFoldDB" id="A0A670J936"/>
<dbReference type="GO" id="GO:0006417">
    <property type="term" value="P:regulation of translation"/>
    <property type="evidence" value="ECO:0007669"/>
    <property type="project" value="UniProtKB-KW"/>
</dbReference>
<keyword evidence="3" id="KW-0810">Translation regulation</keyword>
<comment type="similarity">
    <text evidence="2">Belongs to the TACO1 family.</text>
</comment>
<dbReference type="Gene3D" id="1.10.10.200">
    <property type="match status" value="1"/>
</dbReference>
<comment type="function">
    <text evidence="7">Acts as a translational activator of mitochondrially-encoded cytochrome c oxidase 1.</text>
</comment>
<dbReference type="FunFam" id="1.10.10.200:FF:000002">
    <property type="entry name" value="Probable transcriptional regulatory protein CLM62_37755"/>
    <property type="match status" value="1"/>
</dbReference>
<sequence length="277" mass="30580">MSVGSSLVRMSALFRPRLLMLLDHPHRAVHASCAAFAGHNKWSKVKNIKGPKDEARGRVFQKLSMLIRLAVREGGPNPELNTNLANIIEQCRSKSMPKASIEAALTRGEKIKSSYLLYGVRGPGGCTLLIEMLTDNTKRSFNEIRHLLNKHGGQLVDGAQHNFEKKGVVTVSSENRSGSTITLDQALELAIEAGAEDVQEEEDENEKMLLKFVCSVPTLRQVREKLDSLGLCSVSAGLEFIPTISTQLSDEEMDQASRLLEALRDNLDVVRVYDNIA</sequence>
<dbReference type="Proteomes" id="UP000472272">
    <property type="component" value="Chromosome 13"/>
</dbReference>
<feature type="domain" description="TACO1/YebC-like N-terminal" evidence="11">
    <location>
        <begin position="40"/>
        <end position="109"/>
    </location>
</feature>
<evidence type="ECO:0000256" key="2">
    <source>
        <dbReference type="ARBA" id="ARBA00008724"/>
    </source>
</evidence>
<reference evidence="12 13" key="1">
    <citation type="journal article" date="2019" name="Proc. Natl. Acad. Sci. U.S.A.">
        <title>Regulatory changes in pterin and carotenoid genes underlie balanced color polymorphisms in the wall lizard.</title>
        <authorList>
            <person name="Andrade P."/>
            <person name="Pinho C."/>
            <person name="Perez I de Lanuza G."/>
            <person name="Afonso S."/>
            <person name="Brejcha J."/>
            <person name="Rubin C.J."/>
            <person name="Wallerman O."/>
            <person name="Pereira P."/>
            <person name="Sabatino S.J."/>
            <person name="Bellati A."/>
            <person name="Pellitteri-Rosa D."/>
            <person name="Bosakova Z."/>
            <person name="Bunikis I."/>
            <person name="Carretero M.A."/>
            <person name="Feiner N."/>
            <person name="Marsik P."/>
            <person name="Pauperio F."/>
            <person name="Salvi D."/>
            <person name="Soler L."/>
            <person name="While G.M."/>
            <person name="Uller T."/>
            <person name="Font E."/>
            <person name="Andersson L."/>
            <person name="Carneiro M."/>
        </authorList>
    </citation>
    <scope>NUCLEOTIDE SEQUENCE</scope>
</reference>
<keyword evidence="4" id="KW-0175">Coiled coil</keyword>
<evidence type="ECO:0000259" key="10">
    <source>
        <dbReference type="Pfam" id="PF01709"/>
    </source>
</evidence>
<dbReference type="PANTHER" id="PTHR12532">
    <property type="entry name" value="TRANSLATIONAL ACTIVATOR OF CYTOCHROME C OXIDASE 1"/>
    <property type="match status" value="1"/>
</dbReference>
<dbReference type="GeneTree" id="ENSGT00390000012820"/>
<dbReference type="InterPro" id="IPR002876">
    <property type="entry name" value="Transcrip_reg_TACO1-like"/>
</dbReference>
<evidence type="ECO:0000259" key="11">
    <source>
        <dbReference type="Pfam" id="PF20772"/>
    </source>
</evidence>
<accession>A0A670J936</accession>
<keyword evidence="6" id="KW-0010">Activator</keyword>
<name>A0A670J936_PODMU</name>
<evidence type="ECO:0000256" key="7">
    <source>
        <dbReference type="ARBA" id="ARBA00053642"/>
    </source>
</evidence>
<evidence type="ECO:0000256" key="9">
    <source>
        <dbReference type="ARBA" id="ARBA00075676"/>
    </source>
</evidence>
<dbReference type="Pfam" id="PF20772">
    <property type="entry name" value="TACO1_YebC_N"/>
    <property type="match status" value="1"/>
</dbReference>
<evidence type="ECO:0000256" key="3">
    <source>
        <dbReference type="ARBA" id="ARBA00022845"/>
    </source>
</evidence>
<keyword evidence="5" id="KW-0496">Mitochondrion</keyword>
<evidence type="ECO:0000313" key="12">
    <source>
        <dbReference type="Ensembl" id="ENSPMRP00000020720.1"/>
    </source>
</evidence>